<evidence type="ECO:0000256" key="1">
    <source>
        <dbReference type="SAM" id="MobiDB-lite"/>
    </source>
</evidence>
<feature type="region of interest" description="Disordered" evidence="1">
    <location>
        <begin position="192"/>
        <end position="221"/>
    </location>
</feature>
<dbReference type="Proteomes" id="UP001378188">
    <property type="component" value="Unassembled WGS sequence"/>
</dbReference>
<comment type="caution">
    <text evidence="2">The sequence shown here is derived from an EMBL/GenBank/DDBJ whole genome shotgun (WGS) entry which is preliminary data.</text>
</comment>
<evidence type="ECO:0008006" key="4">
    <source>
        <dbReference type="Google" id="ProtNLM"/>
    </source>
</evidence>
<keyword evidence="3" id="KW-1185">Reference proteome</keyword>
<name>A0AAW9S1A9_9HYPH</name>
<sequence length="221" mass="23999">MSSSDRSFSRSRRFTRAAPHRLALAAAMFAALLVGGCNVRPLYGTAEIGGTSLSTVLADVDVAPVEGRVAQKVRNDLLFQLNGGNPGSGSYMVTLRVKERYTNIITRTISGLPGGRNIRLQVDYELKQVGGTEVLASGTVTRIASFDYFNQRFANDRATIDAENRAAGEVAVDIQLRLASYFATGKSYDEVAPDVDPEDELPNFGNSIFDDREETYGDPGY</sequence>
<reference evidence="2 3" key="1">
    <citation type="submission" date="2024-02" db="EMBL/GenBank/DDBJ databases">
        <title>Genome analysis and characterization of Microbaculum marinisediminis sp. nov., isolated from marine sediment.</title>
        <authorList>
            <person name="Du Z.-J."/>
            <person name="Ye Y.-Q."/>
            <person name="Zhang Z.-R."/>
            <person name="Yuan S.-M."/>
            <person name="Zhang X.-Y."/>
        </authorList>
    </citation>
    <scope>NUCLEOTIDE SEQUENCE [LARGE SCALE GENOMIC DNA]</scope>
    <source>
        <strain evidence="2 3">SDUM1044001</strain>
    </source>
</reference>
<dbReference type="Gene3D" id="3.30.160.150">
    <property type="entry name" value="Lipoprotein like domain"/>
    <property type="match status" value="1"/>
</dbReference>
<organism evidence="2 3">
    <name type="scientific">Microbaculum marinum</name>
    <dbReference type="NCBI Taxonomy" id="1764581"/>
    <lineage>
        <taxon>Bacteria</taxon>
        <taxon>Pseudomonadati</taxon>
        <taxon>Pseudomonadota</taxon>
        <taxon>Alphaproteobacteria</taxon>
        <taxon>Hyphomicrobiales</taxon>
        <taxon>Tepidamorphaceae</taxon>
        <taxon>Microbaculum</taxon>
    </lineage>
</organism>
<accession>A0AAW9S1A9</accession>
<dbReference type="RefSeq" id="WP_340332645.1">
    <property type="nucleotide sequence ID" value="NZ_JAZHOF010000015.1"/>
</dbReference>
<feature type="compositionally biased region" description="Acidic residues" evidence="1">
    <location>
        <begin position="192"/>
        <end position="201"/>
    </location>
</feature>
<gene>
    <name evidence="2" type="ORF">V3328_25970</name>
</gene>
<proteinExistence type="predicted"/>
<evidence type="ECO:0000313" key="3">
    <source>
        <dbReference type="Proteomes" id="UP001378188"/>
    </source>
</evidence>
<evidence type="ECO:0000313" key="2">
    <source>
        <dbReference type="EMBL" id="MEJ8574948.1"/>
    </source>
</evidence>
<dbReference type="EMBL" id="JAZHOF010000015">
    <property type="protein sequence ID" value="MEJ8574948.1"/>
    <property type="molecule type" value="Genomic_DNA"/>
</dbReference>
<dbReference type="AlphaFoldDB" id="A0AAW9S1A9"/>
<protein>
    <recommendedName>
        <fullName evidence="4">Lipoprotein</fullName>
    </recommendedName>
</protein>